<dbReference type="HOGENOM" id="CLU_1244613_0_0_10"/>
<proteinExistence type="predicted"/>
<evidence type="ECO:0000313" key="3">
    <source>
        <dbReference type="Proteomes" id="UP000007519"/>
    </source>
</evidence>
<dbReference type="AlphaFoldDB" id="H6L745"/>
<dbReference type="Proteomes" id="UP000007519">
    <property type="component" value="Chromosome"/>
</dbReference>
<dbReference type="EMBL" id="CP002831">
    <property type="protein sequence ID" value="AFC26636.1"/>
    <property type="molecule type" value="Genomic_DNA"/>
</dbReference>
<dbReference type="STRING" id="984262.SGRA_3921"/>
<feature type="transmembrane region" description="Helical" evidence="1">
    <location>
        <begin position="23"/>
        <end position="47"/>
    </location>
</feature>
<keyword evidence="1" id="KW-1133">Transmembrane helix</keyword>
<keyword evidence="1" id="KW-0472">Membrane</keyword>
<reference evidence="2 3" key="1">
    <citation type="journal article" date="2012" name="Stand. Genomic Sci.">
        <title>Complete genome sequencing and analysis of Saprospira grandis str. Lewin, a predatory marine bacterium.</title>
        <authorList>
            <person name="Saw J.H."/>
            <person name="Yuryev A."/>
            <person name="Kanbe M."/>
            <person name="Hou S."/>
            <person name="Young A.G."/>
            <person name="Aizawa S."/>
            <person name="Alam M."/>
        </authorList>
    </citation>
    <scope>NUCLEOTIDE SEQUENCE [LARGE SCALE GENOMIC DNA]</scope>
    <source>
        <strain evidence="2 3">Lewin</strain>
    </source>
</reference>
<sequence>MEQLVDIKKKISMGIINIVNQKVLISSFVFSWVLLLLIWTFLVLSVYVEGGNIFSKLIVFYLDWIGLFQYAVALLFVFRYSLKKKLNWIVGGIPMALFSVFTFALPVSNDNLVDLSKVIPQKMSFKELPIEVSNIFRNIANNKYLDDELSLGVFSTNDTNIERSTITLSDGIYVYSKRGYSTTLSVGQNSYYMGNMRVNYFVLHKNELFFDKEVFLMKEKLQSTSFYVIDLTER</sequence>
<protein>
    <submittedName>
        <fullName evidence="2">Uncharacterized protein</fullName>
    </submittedName>
</protein>
<dbReference type="KEGG" id="sgn:SGRA_3921"/>
<evidence type="ECO:0000313" key="2">
    <source>
        <dbReference type="EMBL" id="AFC26636.1"/>
    </source>
</evidence>
<keyword evidence="3" id="KW-1185">Reference proteome</keyword>
<organism evidence="2 3">
    <name type="scientific">Saprospira grandis (strain Lewin)</name>
    <dbReference type="NCBI Taxonomy" id="984262"/>
    <lineage>
        <taxon>Bacteria</taxon>
        <taxon>Pseudomonadati</taxon>
        <taxon>Bacteroidota</taxon>
        <taxon>Saprospiria</taxon>
        <taxon>Saprospirales</taxon>
        <taxon>Saprospiraceae</taxon>
        <taxon>Saprospira</taxon>
    </lineage>
</organism>
<feature type="transmembrane region" description="Helical" evidence="1">
    <location>
        <begin position="88"/>
        <end position="107"/>
    </location>
</feature>
<evidence type="ECO:0000256" key="1">
    <source>
        <dbReference type="SAM" id="Phobius"/>
    </source>
</evidence>
<gene>
    <name evidence="2" type="ordered locus">SGRA_3921</name>
</gene>
<feature type="transmembrane region" description="Helical" evidence="1">
    <location>
        <begin position="53"/>
        <end position="76"/>
    </location>
</feature>
<keyword evidence="1" id="KW-0812">Transmembrane</keyword>
<accession>H6L745</accession>
<name>H6L745_SAPGL</name>